<dbReference type="EMBL" id="QFVT01000008">
    <property type="protein sequence ID" value="PYC47083.1"/>
    <property type="molecule type" value="Genomic_DNA"/>
</dbReference>
<dbReference type="FunFam" id="3.40.50.720:FF:000084">
    <property type="entry name" value="Short-chain dehydrogenase reductase"/>
    <property type="match status" value="1"/>
</dbReference>
<organism evidence="3 4">
    <name type="scientific">Litorivita pollutaquae</name>
    <dbReference type="NCBI Taxonomy" id="2200892"/>
    <lineage>
        <taxon>Bacteria</taxon>
        <taxon>Pseudomonadati</taxon>
        <taxon>Pseudomonadota</taxon>
        <taxon>Alphaproteobacteria</taxon>
        <taxon>Rhodobacterales</taxon>
        <taxon>Paracoccaceae</taxon>
        <taxon>Litorivita</taxon>
    </lineage>
</organism>
<dbReference type="InterPro" id="IPR002347">
    <property type="entry name" value="SDR_fam"/>
</dbReference>
<dbReference type="OrthoDB" id="9789398at2"/>
<dbReference type="NCBIfam" id="NF005559">
    <property type="entry name" value="PRK07231.1"/>
    <property type="match status" value="1"/>
</dbReference>
<dbReference type="AlphaFoldDB" id="A0A2V4NAE0"/>
<accession>A0A2V4NAE0</accession>
<dbReference type="Proteomes" id="UP000248012">
    <property type="component" value="Unassembled WGS sequence"/>
</dbReference>
<dbReference type="SUPFAM" id="SSF51735">
    <property type="entry name" value="NAD(P)-binding Rossmann-fold domains"/>
    <property type="match status" value="1"/>
</dbReference>
<dbReference type="SMART" id="SM00822">
    <property type="entry name" value="PKS_KR"/>
    <property type="match status" value="1"/>
</dbReference>
<evidence type="ECO:0000313" key="4">
    <source>
        <dbReference type="Proteomes" id="UP000248012"/>
    </source>
</evidence>
<gene>
    <name evidence="3" type="ORF">DI396_12220</name>
</gene>
<dbReference type="PRINTS" id="PR00080">
    <property type="entry name" value="SDRFAMILY"/>
</dbReference>
<proteinExistence type="inferred from homology"/>
<dbReference type="Gene3D" id="3.40.50.720">
    <property type="entry name" value="NAD(P)-binding Rossmann-like Domain"/>
    <property type="match status" value="1"/>
</dbReference>
<dbReference type="Pfam" id="PF13561">
    <property type="entry name" value="adh_short_C2"/>
    <property type="match status" value="1"/>
</dbReference>
<keyword evidence="4" id="KW-1185">Reference proteome</keyword>
<dbReference type="CDD" id="cd05233">
    <property type="entry name" value="SDR_c"/>
    <property type="match status" value="1"/>
</dbReference>
<evidence type="ECO:0000259" key="2">
    <source>
        <dbReference type="SMART" id="SM00822"/>
    </source>
</evidence>
<sequence length="251" mass="26333">MLDLNGKTAIVTGSSRGIGRAIAELFARCGANVVVSSRTMEACTPVVESIAAQGGEAMAIPCHIGHKQELQALVEKTIAAYGQIDMLICNAAINPVYGPMSETSDEVFDKIMGTNVRSTLNLCNMVLPIMAAQGGGTVVIMSSIAGMRGNISIGAYGISKAAEAALARNLAVEWGPDNIRINALAPGLVKTDFARALWEDPVRLERAENRTPLRRIGTPEDIAGTALFLATELSSYITGQTIVADGGETIT</sequence>
<comment type="caution">
    <text evidence="3">The sequence shown here is derived from an EMBL/GenBank/DDBJ whole genome shotgun (WGS) entry which is preliminary data.</text>
</comment>
<dbReference type="PRINTS" id="PR00081">
    <property type="entry name" value="GDHRDH"/>
</dbReference>
<evidence type="ECO:0000256" key="1">
    <source>
        <dbReference type="ARBA" id="ARBA00006484"/>
    </source>
</evidence>
<dbReference type="InterPro" id="IPR057326">
    <property type="entry name" value="KR_dom"/>
</dbReference>
<dbReference type="InterPro" id="IPR036291">
    <property type="entry name" value="NAD(P)-bd_dom_sf"/>
</dbReference>
<dbReference type="PANTHER" id="PTHR43943:SF2">
    <property type="entry name" value="DEHYDROGENASE_REDUCTASE 4"/>
    <property type="match status" value="1"/>
</dbReference>
<protein>
    <submittedName>
        <fullName evidence="3">Short-chain dehydrogenase</fullName>
    </submittedName>
</protein>
<comment type="similarity">
    <text evidence="1">Belongs to the short-chain dehydrogenases/reductases (SDR) family.</text>
</comment>
<reference evidence="3 4" key="1">
    <citation type="submission" date="2018-05" db="EMBL/GenBank/DDBJ databases">
        <title>Oceanovita maritima gen. nov., sp. nov., a marine bacterium in the family Rhodobacteraceae isolated from surface seawater of Lundu port Xiamen, China.</title>
        <authorList>
            <person name="Hetharua B.H."/>
            <person name="Min D."/>
            <person name="Liao H."/>
            <person name="Tian Y."/>
        </authorList>
    </citation>
    <scope>NUCLEOTIDE SEQUENCE [LARGE SCALE GENOMIC DNA]</scope>
    <source>
        <strain evidence="3 4">FSX-11</strain>
    </source>
</reference>
<dbReference type="PANTHER" id="PTHR43943">
    <property type="entry name" value="DEHYDROGENASE/REDUCTASE (SDR FAMILY) MEMBER 4"/>
    <property type="match status" value="1"/>
</dbReference>
<dbReference type="RefSeq" id="WP_110796605.1">
    <property type="nucleotide sequence ID" value="NZ_KZ826487.1"/>
</dbReference>
<feature type="domain" description="Ketoreductase" evidence="2">
    <location>
        <begin position="7"/>
        <end position="187"/>
    </location>
</feature>
<name>A0A2V4NAE0_9RHOB</name>
<evidence type="ECO:0000313" key="3">
    <source>
        <dbReference type="EMBL" id="PYC47083.1"/>
    </source>
</evidence>